<sequence>MNNRSNGRFDGPGGREAYRDAAGPGGDRRGSTIKLKLSALLLAGGVLASASAFAQSADDKKWINQCLSDNKDAKVAASVVSTYCTCMNGKMSDNETRSITQWEKANPNARKACEQEAGWS</sequence>
<dbReference type="Proteomes" id="UP001254257">
    <property type="component" value="Unassembled WGS sequence"/>
</dbReference>
<organism evidence="2 3">
    <name type="scientific">Bosea rubneri</name>
    <dbReference type="NCBI Taxonomy" id="3075434"/>
    <lineage>
        <taxon>Bacteria</taxon>
        <taxon>Pseudomonadati</taxon>
        <taxon>Pseudomonadota</taxon>
        <taxon>Alphaproteobacteria</taxon>
        <taxon>Hyphomicrobiales</taxon>
        <taxon>Boseaceae</taxon>
        <taxon>Bosea</taxon>
    </lineage>
</organism>
<dbReference type="EMBL" id="JAWDID010000028">
    <property type="protein sequence ID" value="MDU0341746.1"/>
    <property type="molecule type" value="Genomic_DNA"/>
</dbReference>
<feature type="region of interest" description="Disordered" evidence="1">
    <location>
        <begin position="1"/>
        <end position="29"/>
    </location>
</feature>
<evidence type="ECO:0000256" key="1">
    <source>
        <dbReference type="SAM" id="MobiDB-lite"/>
    </source>
</evidence>
<reference evidence="2 3" key="1">
    <citation type="submission" date="2023-09" db="EMBL/GenBank/DDBJ databases">
        <title>Whole genome shotgun sequencing (WGS) of Bosea sp. ZW T0_25, isolated from stored onions (Allium cepa).</title>
        <authorList>
            <person name="Stoll D.A."/>
            <person name="Huch M."/>
        </authorList>
    </citation>
    <scope>NUCLEOTIDE SEQUENCE [LARGE SCALE GENOMIC DNA]</scope>
    <source>
        <strain evidence="2 3">ZW T0_25</strain>
    </source>
</reference>
<evidence type="ECO:0000313" key="3">
    <source>
        <dbReference type="Proteomes" id="UP001254257"/>
    </source>
</evidence>
<dbReference type="RefSeq" id="WP_316019559.1">
    <property type="nucleotide sequence ID" value="NZ_JAWDID010000028.1"/>
</dbReference>
<accession>A0ABU3SAD5</accession>
<keyword evidence="3" id="KW-1185">Reference proteome</keyword>
<proteinExistence type="predicted"/>
<comment type="caution">
    <text evidence="2">The sequence shown here is derived from an EMBL/GenBank/DDBJ whole genome shotgun (WGS) entry which is preliminary data.</text>
</comment>
<name>A0ABU3SAD5_9HYPH</name>
<gene>
    <name evidence="2" type="ORF">RKE40_17735</name>
</gene>
<protein>
    <submittedName>
        <fullName evidence="2">Uncharacterized protein</fullName>
    </submittedName>
</protein>
<evidence type="ECO:0000313" key="2">
    <source>
        <dbReference type="EMBL" id="MDU0341746.1"/>
    </source>
</evidence>